<feature type="compositionally biased region" description="Basic and acidic residues" evidence="10">
    <location>
        <begin position="1332"/>
        <end position="1342"/>
    </location>
</feature>
<feature type="region of interest" description="Disordered" evidence="10">
    <location>
        <begin position="4995"/>
        <end position="5017"/>
    </location>
</feature>
<dbReference type="Gene3D" id="2.40.170.20">
    <property type="entry name" value="TonB-dependent receptor, beta-barrel domain"/>
    <property type="match status" value="1"/>
</dbReference>
<feature type="compositionally biased region" description="Low complexity" evidence="10">
    <location>
        <begin position="1433"/>
        <end position="1445"/>
    </location>
</feature>
<feature type="region of interest" description="Disordered" evidence="10">
    <location>
        <begin position="5739"/>
        <end position="5759"/>
    </location>
</feature>
<feature type="compositionally biased region" description="Basic residues" evidence="10">
    <location>
        <begin position="773"/>
        <end position="782"/>
    </location>
</feature>
<dbReference type="GO" id="GO:0006826">
    <property type="term" value="P:iron ion transport"/>
    <property type="evidence" value="ECO:0007669"/>
    <property type="project" value="UniProtKB-KW"/>
</dbReference>
<comment type="subcellular location">
    <subcellularLocation>
        <location evidence="1">Cell outer membrane</location>
        <topology evidence="1">Multi-pass membrane protein</topology>
    </subcellularLocation>
</comment>
<evidence type="ECO:0000256" key="1">
    <source>
        <dbReference type="ARBA" id="ARBA00004571"/>
    </source>
</evidence>
<dbReference type="Gene3D" id="1.10.10.2840">
    <property type="entry name" value="PucR C-terminal helix-turn-helix domain"/>
    <property type="match status" value="1"/>
</dbReference>
<proteinExistence type="predicted"/>
<evidence type="ECO:0000256" key="7">
    <source>
        <dbReference type="ARBA" id="ARBA00023077"/>
    </source>
</evidence>
<dbReference type="InterPro" id="IPR036942">
    <property type="entry name" value="Beta-barrel_TonB_sf"/>
</dbReference>
<name>A0A699GGG4_TANCI</name>
<evidence type="ECO:0000256" key="6">
    <source>
        <dbReference type="ARBA" id="ARBA00023065"/>
    </source>
</evidence>
<evidence type="ECO:0000256" key="2">
    <source>
        <dbReference type="ARBA" id="ARBA00022448"/>
    </source>
</evidence>
<keyword evidence="7" id="KW-0798">TonB box</keyword>
<gene>
    <name evidence="14" type="ORF">Tci_000549</name>
</gene>
<feature type="region of interest" description="Disordered" evidence="10">
    <location>
        <begin position="854"/>
        <end position="894"/>
    </location>
</feature>
<feature type="compositionally biased region" description="Basic and acidic residues" evidence="10">
    <location>
        <begin position="1249"/>
        <end position="1265"/>
    </location>
</feature>
<feature type="compositionally biased region" description="Basic and acidic residues" evidence="10">
    <location>
        <begin position="794"/>
        <end position="808"/>
    </location>
</feature>
<keyword evidence="4" id="KW-0812">Transmembrane</keyword>
<feature type="compositionally biased region" description="Basic and acidic residues" evidence="10">
    <location>
        <begin position="5266"/>
        <end position="5277"/>
    </location>
</feature>
<dbReference type="InterPro" id="IPR008599">
    <property type="entry name" value="Diacid_rec"/>
</dbReference>
<protein>
    <recommendedName>
        <fullName evidence="15">TonB-dependent receptor plug domain-containing protein</fullName>
    </recommendedName>
</protein>
<feature type="region of interest" description="Disordered" evidence="10">
    <location>
        <begin position="1075"/>
        <end position="1104"/>
    </location>
</feature>
<dbReference type="InterPro" id="IPR042070">
    <property type="entry name" value="PucR_C-HTH_sf"/>
</dbReference>
<keyword evidence="3" id="KW-0410">Iron transport</keyword>
<feature type="region of interest" description="Disordered" evidence="10">
    <location>
        <begin position="5238"/>
        <end position="5277"/>
    </location>
</feature>
<feature type="compositionally biased region" description="Basic and acidic residues" evidence="10">
    <location>
        <begin position="5302"/>
        <end position="5319"/>
    </location>
</feature>
<evidence type="ECO:0000256" key="8">
    <source>
        <dbReference type="ARBA" id="ARBA00023136"/>
    </source>
</evidence>
<dbReference type="PROSITE" id="PS52016">
    <property type="entry name" value="TONB_DEPENDENT_REC_3"/>
    <property type="match status" value="1"/>
</dbReference>
<feature type="compositionally biased region" description="Basic residues" evidence="10">
    <location>
        <begin position="1084"/>
        <end position="1095"/>
    </location>
</feature>
<feature type="compositionally biased region" description="Basic residues" evidence="10">
    <location>
        <begin position="5320"/>
        <end position="5334"/>
    </location>
</feature>
<dbReference type="InterPro" id="IPR012910">
    <property type="entry name" value="Plug_dom"/>
</dbReference>
<feature type="compositionally biased region" description="Basic and acidic residues" evidence="10">
    <location>
        <begin position="1674"/>
        <end position="1683"/>
    </location>
</feature>
<feature type="region of interest" description="Disordered" evidence="10">
    <location>
        <begin position="1"/>
        <end position="20"/>
    </location>
</feature>
<keyword evidence="5" id="KW-0408">Iron</keyword>
<feature type="compositionally biased region" description="Basic residues" evidence="10">
    <location>
        <begin position="1370"/>
        <end position="1382"/>
    </location>
</feature>
<accession>A0A699GGG4</accession>
<dbReference type="Pfam" id="PF05651">
    <property type="entry name" value="Diacid_rec"/>
    <property type="match status" value="1"/>
</dbReference>
<dbReference type="PANTHER" id="PTHR32552">
    <property type="entry name" value="FERRICHROME IRON RECEPTOR-RELATED"/>
    <property type="match status" value="1"/>
</dbReference>
<feature type="compositionally biased region" description="Polar residues" evidence="10">
    <location>
        <begin position="8"/>
        <end position="20"/>
    </location>
</feature>
<dbReference type="PANTHER" id="PTHR32552:SF81">
    <property type="entry name" value="TONB-DEPENDENT OUTER MEMBRANE RECEPTOR"/>
    <property type="match status" value="1"/>
</dbReference>
<evidence type="ECO:0000259" key="13">
    <source>
        <dbReference type="Pfam" id="PF13556"/>
    </source>
</evidence>
<feature type="region of interest" description="Disordered" evidence="10">
    <location>
        <begin position="1801"/>
        <end position="1831"/>
    </location>
</feature>
<sequence length="5866" mass="632813">MVPVPSNGARNQPLSSAPTMPTTTFSISPCCSSVFITRLASQPRMPPITIHSIRFIAFPLLMVAGRRPVARCGRRPVARLCKGPNRAAIGVRRMAGRGTAGATMARHPIQWPHAPRRPLLLTSPAPARPGGLAGVYLHICRHRRLCHVPGRGVLRTAGTAVVGAARVVVRPRLDGAVCADGVCRLARAAYGQRAQRAYRDDRVRGAAGPQCLVELAVLRLAPGRARVLRIAGAVGGHCCHHRPVLAARPHRRHVVVALHRLADKLRGFALAIAFMLKSRVSDAAAARSLALTLTALVAAPACVHAAELPEVLVTAQRTAAPESKTPVSMTVLTAAQLVDGGIANPGDLGARIPNVELDNSTDGLRITMRGVSSADTTGKGDPSAAFMLDGVVLARPQSQNLPFYDIERVEVLRGPQGTLYGRNTTAGAINVIARAPRHAGPARSRDRRPPRQLPAQRPGHGLCAGPGPRRPGRPRVRPAQAGPRRRLAAARGPQQDRRQQRQLRAGHELLRGRCHRQPHLAGRQHARPAHQRVRAAQLGAGTGLQPQGQHRCGSRPAMGSGRGHAVLPGRAPRLPTAATDQLVLPRGARRGAGRAPGFRRLVPPGYPRAAPGQQDQRRRQRTGGRLLFPRALVAVVHVPRPGAAGPDAVLRLSPRPHPVHEPGAVRPGHLAGGPAVRAALAPDGRRAPHGRPEIALRRDQFPAGQRVQPADRRPAAQRGRPVVQPDHVAPGRRRRPGAVHPGVRQHCHRLQGGRLQRRLRGRRPGAGPGLRGRDRRAARHARVPAGTAARLRGRRQEPLARPPRDHQPVRLPVRLHQSAAVGRGHGHAARPRQLRVVAAGRALCPLFAGRRARVGRRPPRPRAGPHRVAGVRTHAARARRRAGGRRRHAPQRRLRDCRAVAAAAIPRAGPHRDRRDAALHGGRRRLDRAGARCQYRKPGAPHQHRQLRHDGAKRSAHVRRARRLPLLIVRHDHAGPAQVAALPAGHAGVAARVGPGAGAAAARFGARGDRRLAGRHGAGGCRGQTGAGAGAGRGRALRQAHVGARHAGRAPGRLVAAHPGAGACLQRWPMGAQHRLRGGQPGGRVRRHRWRHRPPSGHGQFATGGRQRAAHAGAGRAAAAAARHRTRVAAARGKHRRHDPARTIVAPRRLPCPGAGRADAAGRAAGAVPVPAVIQPGAMAEPARAAVRQRVDEHSCGRPVRAGCRLRRLPVRGTSAGASRPGPAVQPPDARRRGAVRGGRPRLRHRPDRRGNAGDHRQHARHPADAARPAGRICARAARRPGGRVPAAGLVGELCRVPGAEPGDRRPSGRHVLDPARPAVRHARQVGVPGAHEPRDPHADERHHRHEPAGADAPARRPAAQLPRQDPGRRRTPAGRAQRHPRLFPDRGRQAAPGSRAVRIKRRARSAGHAGRQPCDREPGRAGHAGAERRARAAGGRSAASAPGHDQPGRQRFQVHRARRSDGHRGTGGASGRWRGAALRRAGHRHRHAARAARAPVPVVQPGRRLDRAQVRRQRPGLEHLPPAGAADGRRHPGDQHAGRRQPLQLYGAPWHRYRAARRRSWRARSAHAVHGPGAGGPVRARRRAHPAGGRQRQQPAGGTGLPVGSAHARRYRLRRRRSRAHGSRRNVRPGADGYPDAADGRPDRHRPHPRHGLRRAPARDCHDGQRHGRRPREKPGGRDGRPHHQAHRSRTAVCHAGQVDTGRRAGRPRPRATAADRRRRLGNPGAPGHAPRPCPPAARRHGHRLGACAAPGKWPARPARSAHRRLRAGIRGRAASDCRRPGQPRPCTAVRAGARPEIDRAVHRRQRDRQPGPRAGTGARPWRPARHRCRGRPAGGCAGAGAGRTGAGAGRAAVALSRAFVAQEQAVVAARRSRNPAHREILHLLPRLRGAQAEVPTARLRARRREQFAVVHVQARAPGIDCNADPVRVVGAQQVLLPQEFLQQLALPGAVVVPEARGGIAVAAHARVKHRHPVVVFQLARARERVQAQLRLPEKVQVRQARVRLAVGQHGAREADLVMADQGLAQPHGEAPLRIEHQRARHCNHGARGVARFRLHGPRLRVEALEVVRKHGPAAGVERHHAQRAQRPLGDGIGGNGRRFLHLAQHQRRLDAARHQVAVHQSRLAFVELGPRAPEHCLVLPLHGGVAEQARVALSQIELAQAAPQLRLLLRLRGVVQAAVAQPRVAEGRLRHGAYQFAANLGQSEHGAQVRDADLFFLLDDERAGAHIHGAAAGQKPLRLRRDAGHGAQQLVADIGIAGALPCREPRAGNRAPVGAERHAGMVGRIDRGRRLADLAARDHGLQPVDGVHLRRHQVADALVGGQVVHEAAVDHGGDAQLLGAVAPVLHVVARSQRRKGADVVHIDFARMARHRLGHAEHVGAARVQEVVPQPDVGAQFRVIPREAAHVVAPHVALVVVGVHHVAEIPEAVPPPVLDLVAIKIEAPRQLPFQFGLLCAGLLSPIRSGTPVVAEHAGPVDALRRRDQLRRRLDAAADVHQGFGRRRGRQQLPLQLAGARHAQRRAEARFVVLVRDVERRALLRVRVLAHAVVVEPQVHGRRVGRPQPHGDRGQRRLGAADVDLARIALPEIAHPERHAAVRRAHVRGARGAGAAGGMEPAVARAGALADRKSVRMRLQQRIAAKGGNIGQPLFDLRTQHRQRHGAARALGVVGGLPRIAPQAGQALDRLGKHAAVLAHEADMAVIQFARQRHAEAQAHAADERFGRIGVVHQRVHQPHGVGIAVEIQAHHERQQRGAVRVAMAALDAHHGALGTILLQRHLADGAVVRAAAGAQGLVVDQAVHQQHQAAVAQQRLAAAPHGRHQHGARTRQRALQHARIDLDGAAAFTAQASAVAPGCPLPAVNPAVIPAPHRARERGAVRFGGLGGVARERMQRIILRRPAAASVGRQRVRGPFQGTVRPVRQRPRLHGLAAAAGRAQFEPGVPGNAALRPWHAPGGAGEAGGCTFEPLQRPAAAACAACAAGASAAAPPGRAHGARVAQPAPDGAVVTGAHAPVVPPVEGVVDPERGAPVAAFELTTSAGRKRRQAVTTHAGERGIVHRAVHPAAIRIAGAHEIVEAALGAPGVAGVGVPRDPGRVEHARARQVAGRRRFRRQRHLRRAARVAVVGVARVVVHAGQVHRKIAGKVRAQGGFGAARAEGPGVHQVCLLLVRVVALGLEVADLRLEDVGLERHPVAPQRALHAQFHGAGLFGLDVQRVEPRLARRASRDVQATRFFAVRRGQVRAPVVADRVFEHQRARWQRVVFLQITGIERHAVVAHELAALLLVVHAHAARQVPVGRDVPRALHVRRQHAIAQRAQADDIEIVVRARTQVDARQRARTIARVGHRVEVLSQVGQAQRVIETLARRRIEAQFLRPGAVAHIGARVVIDVDAEAVGHGGRGAERAHRRHGAQLVAAVERPLRHRRQAALLHMDGVLVIEVHLRAEHDVIADQFGPRDVTVRAAEDIRGQQHRRGLAVAVAVIGGQAQAERVAPLIQRLRAQAGTGAAIEPVAVADIGDGAVVVAVDSVDASRPMLRQGTGHHAPDPRITMLAVRHGGGCLRRERRRARVDIEHAAGGVGAERRALRAAEHFSVRDVAQPVAQHAGAREVHMVDIDRHAARHADIGVAAGLAAAVAHAADGDLGVRRIGALDDQARHQLLQVLQRGEVLFIELFARHAVRRRGRALRIVALLVLARAAVAVHRHPRQHLAGRRRGGYGDSGGGLARRVLAVVARAAKALHGGREPAVAAVTCTAGEMQRFRLSQAGGRSGRQVARQRLEHLVDIDRFADKVVHAGGNALFALGRHHAGRHGDHRQRQTQFIADRAGGREAVHHRHLHVHQHHVAAVRAQQVDGQRAVFRHGHHGARLFEQAARHQLVERIVFHQQHPHAGQQGRILRRAVGRPGVAVRALARLRQRRPHGFDQAYRSHRLGQPGRGARAGHLLHQAAPSIRVEHADRGRRRGAQPRVQRGDGLQAVHAGHLPVHQHSIVWTTACAPRDVHHLRQGGRAGIDAVACPAYGGNGLGDAFAAGGVVVHQQQVQRGSRLRHGRFHAERQRDVELAAGAGRAVHADGPAQQLDQPLGDGQSQAGAAEAPRGRRVGLGERREQARHLLFAQADARVAHGKAQQRGTAVRRRQAPHPQRHFALPGELDGVAGQVDQHLLQAQGVAHECARHVRIRADGQFQVLVAGAHAHDGGHRMQHVIEFEPRRMRLHLPGLHLGQVEDVVQDAQQRLARRADHLQVARLLGRDAGAAQQVGHAQHRVHRRAQFVAHVGDKDILGGVGRLRLAHGRFQLAGAVLDQVFQVMAVAQQFRLHALQRVHRLRRFQEGGWRRRCMLCGVLARLAAQRHGGRRERAHRALDAAREMPGRAEAACGEHRQEGHDPLDRRQHLRIHGAARHADHHRPAAGTAPAVPPPLVDPRIVPHRGCAPPARRGRRRYRPRGRRAGAVRAAPGPGARARTPRSHVNHLAVAQHRCVDRGQRTLERAGVEQVGDQRFAGPEHLGNARCADRVGIRVAVRAAGVEQLDRVAVVQHEVITRKFRAQHGCRLAVEGGEVAVVDAGRVGQRHGHRDAGVEIAVHGLDQGARGDQGVLLDRGALAVDEVMGEQRKTEDGGQGAGPHQAVDLRTDGRQPGHLSAQAQHGSDVARGRAHIVGSVGQRLLHRARAVHDAEHGVDAVRMHDAGAGRQAAGNADHRLAVALGHARHADRRLAVDGLAVDAAFAGEHQVGIDHGRVQPDGGRDDVAARTQAAAQEHQHGRADAAARAGARQVGDVLDVPAEVARDDGGVVAQVYVQQFHHGGRRALLRAEHVGRALRPRQRVADVAGDVEHAVPDARVQARQVDAVELVQGAAARRQVVAGCVEQAAAKRLHHAGAAVVGGAAANAQHEAAGARVQRITDQFARAVAGGAQRVAQRRRHQLQAAGGSHLDDGRGAVAHDAVERLHRLAQRAAHSQRDQAAAAGVDHGLHRAFAAIGDRQFDVLGIRENLAEAGLDFPVHEPGRHAQHQQRAQQHDGRQHVQRRVRALGGVLDPAHQERADETGNLTQRVDQRQAGGRCRAAQECRRQRPEHRQRRQRAHGGHRQADHDDQRIGGEVGRHQQAKQAHQHRTGHVPAALAVLVGRTAGPHHEHGRKQVGHGAEPAHRLRTLVTERLDDRRQPEVNRIHAHLDAEVNHAQHPYAAVAQHGAQRLHHGAGGLALLFIVVQRALHGGFFFRAQPPGLGNAVVQVKEHCRAQQHGRNALQQEQPLPAGHAALPGRKVRQHPARQRTADQARDRDCRHEQRHHLAALLRREPVGKIQHHAREEARFGHAREKAQHVERRGRGHHQHHCRQRAPGHHHDGNPAPRAQLMQDQVAGNAAQHVADEEDAGAQAVHGVAQVERVQHFQLGETDVDAVQVVEEIADENKRDQVPGGFFIGAFEDGGLGRSRGMGGGLRVGHTGLLGIVVILPDRQIIWKLSRKIIGDLHENAQHRCTLARDIVTRTMKIIPYNVNVMDANGSIVASGNNTRIGELHTGAMLALAKQLPVEIDAASARNMHGAQPGINLPLTVNGQLCGVIGLSGAPDEVRQFGELVRLTAEMILEQAQLTGALQRDSRYRETFVLQLIAPDQAGHAGLEAWARRLGADFKRTHLVFLLELDDRAAGTVEALSELQRLQLRLLARQPSALTAAASSHELVVLDFYDAPAATDTAAWAQRQLQALAALLDAEGAQAYGLTVGIALSGIDAVAISYQSARSAARIGRDRGRARHVGNGGNGGDAGNAGQRRYSYYDQALPVLLSGLGAGWQAAQLRQPLQRLRAQDKNKELLQRTLETWFRHDSHLAATADALHIHRNTLDYRLRRIGEITGLDLSKLEDRFLLYVSLLLAAAD</sequence>
<feature type="region of interest" description="Disordered" evidence="10">
    <location>
        <begin position="1299"/>
        <end position="1475"/>
    </location>
</feature>
<feature type="compositionally biased region" description="Basic residues" evidence="10">
    <location>
        <begin position="4431"/>
        <end position="4445"/>
    </location>
</feature>
<feature type="compositionally biased region" description="Basic residues" evidence="10">
    <location>
        <begin position="854"/>
        <end position="865"/>
    </location>
</feature>
<feature type="compositionally biased region" description="Basic and acidic residues" evidence="10">
    <location>
        <begin position="1302"/>
        <end position="1314"/>
    </location>
</feature>
<feature type="domain" description="Putative sugar diacid recognition" evidence="11">
    <location>
        <begin position="5472"/>
        <end position="5602"/>
    </location>
</feature>
<feature type="compositionally biased region" description="Basic residues" evidence="10">
    <location>
        <begin position="730"/>
        <end position="763"/>
    </location>
</feature>
<evidence type="ECO:0000259" key="11">
    <source>
        <dbReference type="Pfam" id="PF05651"/>
    </source>
</evidence>
<evidence type="ECO:0000256" key="10">
    <source>
        <dbReference type="SAM" id="MobiDB-lite"/>
    </source>
</evidence>
<feature type="region of interest" description="Disordered" evidence="10">
    <location>
        <begin position="702"/>
        <end position="809"/>
    </location>
</feature>
<feature type="region of interest" description="Disordered" evidence="10">
    <location>
        <begin position="4117"/>
        <end position="4137"/>
    </location>
</feature>
<comment type="caution">
    <text evidence="14">The sequence shown here is derived from an EMBL/GenBank/DDBJ whole genome shotgun (WGS) entry which is preliminary data.</text>
</comment>
<feature type="compositionally biased region" description="Basic and acidic residues" evidence="10">
    <location>
        <begin position="1414"/>
        <end position="1431"/>
    </location>
</feature>
<evidence type="ECO:0000256" key="9">
    <source>
        <dbReference type="ARBA" id="ARBA00023237"/>
    </source>
</evidence>
<feature type="region of interest" description="Disordered" evidence="10">
    <location>
        <begin position="542"/>
        <end position="572"/>
    </location>
</feature>
<feature type="region of interest" description="Disordered" evidence="10">
    <location>
        <begin position="589"/>
        <end position="620"/>
    </location>
</feature>
<evidence type="ECO:0008006" key="15">
    <source>
        <dbReference type="Google" id="ProtNLM"/>
    </source>
</evidence>
<feature type="region of interest" description="Disordered" evidence="10">
    <location>
        <begin position="5302"/>
        <end position="5343"/>
    </location>
</feature>
<feature type="compositionally biased region" description="Basic residues" evidence="10">
    <location>
        <begin position="1644"/>
        <end position="1657"/>
    </location>
</feature>
<feature type="region of interest" description="Disordered" evidence="10">
    <location>
        <begin position="4071"/>
        <end position="4098"/>
    </location>
</feature>
<feature type="compositionally biased region" description="Low complexity" evidence="10">
    <location>
        <begin position="1587"/>
        <end position="1597"/>
    </location>
</feature>
<feature type="domain" description="TonB-dependent receptor plug" evidence="12">
    <location>
        <begin position="322"/>
        <end position="428"/>
    </location>
</feature>
<feature type="region of interest" description="Disordered" evidence="10">
    <location>
        <begin position="4394"/>
        <end position="4462"/>
    </location>
</feature>
<feature type="region of interest" description="Disordered" evidence="10">
    <location>
        <begin position="1207"/>
        <end position="1271"/>
    </location>
</feature>
<feature type="compositionally biased region" description="Basic residues" evidence="10">
    <location>
        <begin position="5065"/>
        <end position="5079"/>
    </location>
</feature>
<keyword evidence="8" id="KW-0472">Membrane</keyword>
<feature type="region of interest" description="Disordered" evidence="10">
    <location>
        <begin position="1562"/>
        <end position="1743"/>
    </location>
</feature>
<dbReference type="InterPro" id="IPR039426">
    <property type="entry name" value="TonB-dep_rcpt-like"/>
</dbReference>
<feature type="compositionally biased region" description="Basic residues" evidence="10">
    <location>
        <begin position="1233"/>
        <end position="1248"/>
    </location>
</feature>
<dbReference type="Pfam" id="PF13556">
    <property type="entry name" value="HTH_30"/>
    <property type="match status" value="1"/>
</dbReference>
<evidence type="ECO:0000256" key="4">
    <source>
        <dbReference type="ARBA" id="ARBA00022692"/>
    </source>
</evidence>
<feature type="compositionally biased region" description="Basic residues" evidence="10">
    <location>
        <begin position="874"/>
        <end position="892"/>
    </location>
</feature>
<feature type="compositionally biased region" description="Basic and acidic residues" evidence="10">
    <location>
        <begin position="1528"/>
        <end position="1538"/>
    </location>
</feature>
<dbReference type="Pfam" id="PF07715">
    <property type="entry name" value="Plug"/>
    <property type="match status" value="1"/>
</dbReference>
<feature type="compositionally biased region" description="Basic and acidic residues" evidence="10">
    <location>
        <begin position="1658"/>
        <end position="1667"/>
    </location>
</feature>
<feature type="compositionally biased region" description="Low complexity" evidence="10">
    <location>
        <begin position="4446"/>
        <end position="4457"/>
    </location>
</feature>
<keyword evidence="9" id="KW-0998">Cell outer membrane</keyword>
<feature type="region of interest" description="Disordered" evidence="10">
    <location>
        <begin position="1488"/>
        <end position="1546"/>
    </location>
</feature>
<evidence type="ECO:0000259" key="12">
    <source>
        <dbReference type="Pfam" id="PF07715"/>
    </source>
</evidence>
<dbReference type="EMBL" id="BKCJ010000009">
    <property type="protein sequence ID" value="GEU28571.1"/>
    <property type="molecule type" value="Genomic_DNA"/>
</dbReference>
<feature type="compositionally biased region" description="Low complexity" evidence="10">
    <location>
        <begin position="1350"/>
        <end position="1365"/>
    </location>
</feature>
<feature type="compositionally biased region" description="Gly residues" evidence="10">
    <location>
        <begin position="5748"/>
        <end position="5757"/>
    </location>
</feature>
<dbReference type="SUPFAM" id="SSF56935">
    <property type="entry name" value="Porins"/>
    <property type="match status" value="1"/>
</dbReference>
<dbReference type="InterPro" id="IPR025736">
    <property type="entry name" value="PucR_C-HTH_dom"/>
</dbReference>
<keyword evidence="6" id="KW-0406">Ion transport</keyword>
<feature type="region of interest" description="Disordered" evidence="10">
    <location>
        <begin position="4604"/>
        <end position="4644"/>
    </location>
</feature>
<feature type="region of interest" description="Disordered" evidence="10">
    <location>
        <begin position="434"/>
        <end position="501"/>
    </location>
</feature>
<organism evidence="14">
    <name type="scientific">Tanacetum cinerariifolium</name>
    <name type="common">Dalmatian daisy</name>
    <name type="synonym">Chrysanthemum cinerariifolium</name>
    <dbReference type="NCBI Taxonomy" id="118510"/>
    <lineage>
        <taxon>Eukaryota</taxon>
        <taxon>Viridiplantae</taxon>
        <taxon>Streptophyta</taxon>
        <taxon>Embryophyta</taxon>
        <taxon>Tracheophyta</taxon>
        <taxon>Spermatophyta</taxon>
        <taxon>Magnoliopsida</taxon>
        <taxon>eudicotyledons</taxon>
        <taxon>Gunneridae</taxon>
        <taxon>Pentapetalae</taxon>
        <taxon>asterids</taxon>
        <taxon>campanulids</taxon>
        <taxon>Asterales</taxon>
        <taxon>Asteraceae</taxon>
        <taxon>Asteroideae</taxon>
        <taxon>Anthemideae</taxon>
        <taxon>Anthemidinae</taxon>
        <taxon>Tanacetum</taxon>
    </lineage>
</organism>
<evidence type="ECO:0000256" key="5">
    <source>
        <dbReference type="ARBA" id="ARBA00023004"/>
    </source>
</evidence>
<feature type="domain" description="PucR C-terminal helix-turn-helix" evidence="13">
    <location>
        <begin position="5804"/>
        <end position="5861"/>
    </location>
</feature>
<keyword evidence="2" id="KW-0813">Transport</keyword>
<feature type="region of interest" description="Disordered" evidence="10">
    <location>
        <begin position="5031"/>
        <end position="5087"/>
    </location>
</feature>
<evidence type="ECO:0000256" key="3">
    <source>
        <dbReference type="ARBA" id="ARBA00022496"/>
    </source>
</evidence>
<feature type="compositionally biased region" description="Basic residues" evidence="10">
    <location>
        <begin position="1608"/>
        <end position="1628"/>
    </location>
</feature>
<evidence type="ECO:0000313" key="14">
    <source>
        <dbReference type="EMBL" id="GEU28571.1"/>
    </source>
</evidence>
<feature type="region of interest" description="Disordered" evidence="10">
    <location>
        <begin position="935"/>
        <end position="957"/>
    </location>
</feature>
<reference evidence="14" key="1">
    <citation type="journal article" date="2019" name="Sci. Rep.">
        <title>Draft genome of Tanacetum cinerariifolium, the natural source of mosquito coil.</title>
        <authorList>
            <person name="Yamashiro T."/>
            <person name="Shiraishi A."/>
            <person name="Satake H."/>
            <person name="Nakayama K."/>
        </authorList>
    </citation>
    <scope>NUCLEOTIDE SEQUENCE</scope>
</reference>